<evidence type="ECO:0000256" key="6">
    <source>
        <dbReference type="ARBA" id="ARBA00023136"/>
    </source>
</evidence>
<evidence type="ECO:0000313" key="9">
    <source>
        <dbReference type="EMBL" id="TPX78661.1"/>
    </source>
</evidence>
<reference evidence="9 10" key="1">
    <citation type="journal article" date="2019" name="Sci. Rep.">
        <title>Comparative genomics of chytrid fungi reveal insights into the obligate biotrophic and pathogenic lifestyle of Synchytrium endobioticum.</title>
        <authorList>
            <person name="van de Vossenberg B.T.L.H."/>
            <person name="Warris S."/>
            <person name="Nguyen H.D.T."/>
            <person name="van Gent-Pelzer M.P.E."/>
            <person name="Joly D.L."/>
            <person name="van de Geest H.C."/>
            <person name="Bonants P.J.M."/>
            <person name="Smith D.S."/>
            <person name="Levesque C.A."/>
            <person name="van der Lee T.A.J."/>
        </authorList>
    </citation>
    <scope>NUCLEOTIDE SEQUENCE [LARGE SCALE GENOMIC DNA]</scope>
    <source>
        <strain evidence="9 10">CBS 675.73</strain>
    </source>
</reference>
<dbReference type="EMBL" id="QEAP01000001">
    <property type="protein sequence ID" value="TPX78661.1"/>
    <property type="molecule type" value="Genomic_DNA"/>
</dbReference>
<dbReference type="OrthoDB" id="6132759at2759"/>
<dbReference type="PANTHER" id="PTHR48086">
    <property type="entry name" value="SODIUM/PROLINE SYMPORTER-RELATED"/>
    <property type="match status" value="1"/>
</dbReference>
<dbReference type="InterPro" id="IPR050277">
    <property type="entry name" value="Sodium:Solute_Symporter"/>
</dbReference>
<feature type="transmembrane region" description="Helical" evidence="8">
    <location>
        <begin position="280"/>
        <end position="303"/>
    </location>
</feature>
<evidence type="ECO:0000256" key="5">
    <source>
        <dbReference type="ARBA" id="ARBA00022989"/>
    </source>
</evidence>
<dbReference type="Proteomes" id="UP000320333">
    <property type="component" value="Unassembled WGS sequence"/>
</dbReference>
<evidence type="ECO:0000256" key="8">
    <source>
        <dbReference type="SAM" id="Phobius"/>
    </source>
</evidence>
<comment type="subcellular location">
    <subcellularLocation>
        <location evidence="1">Membrane</location>
        <topology evidence="1">Multi-pass membrane protein</topology>
    </subcellularLocation>
</comment>
<evidence type="ECO:0000256" key="4">
    <source>
        <dbReference type="ARBA" id="ARBA00022692"/>
    </source>
</evidence>
<dbReference type="STRING" id="246404.A0A507FQF9"/>
<dbReference type="GO" id="GO:0005886">
    <property type="term" value="C:plasma membrane"/>
    <property type="evidence" value="ECO:0007669"/>
    <property type="project" value="TreeGrafter"/>
</dbReference>
<feature type="transmembrane region" description="Helical" evidence="8">
    <location>
        <begin position="436"/>
        <end position="456"/>
    </location>
</feature>
<feature type="transmembrane region" description="Helical" evidence="8">
    <location>
        <begin position="401"/>
        <end position="424"/>
    </location>
</feature>
<feature type="transmembrane region" description="Helical" evidence="8">
    <location>
        <begin position="20"/>
        <end position="40"/>
    </location>
</feature>
<keyword evidence="5 8" id="KW-1133">Transmembrane helix</keyword>
<sequence length="542" mass="58815">MSANFSTSAAVFTGTTATVGITLSFATYVAFGAAALAYALMAKNRALNVSADFFITARNSANLWTITWSWFASAMGSWILYTCAFISPGANFGINGLLIMALFTGLPLPIVAHMGDYVRKRVPTASSVTSYARWRFGKIVQVLMMLQILQILFLTLISEYTTIGGIFAIFFDIPPYIPVIVCGFTVMVYTAVGGFYISIITDIWQSILAISMITISFIYLCISYKGENLGPLPDYLGVTVEGWAAFATIGIPYVSLTFFNEGFWQRVWAAENSRIGKTGAWIACAMLTVVTFILGFGGTMAYWSGRATEESNPNLAFFLGFANKSDGTASAAITIFVIMFAVAMNEAAVDTIQNAVTDTITNVGSVFNKDVPLWAVRAIVVVVQVPLIVAAAYCAANNVNILNIFLFGNMMATIMFVPIASGLFESLHRVVSTFSVMMAILCTLISVLGLSVSKYGTLQDGFIAYFWSAYYQWEPFVMAPCVAVLYLAFWSCVDLGVRRLMKWEAPNLPLESRAKAEATHMVTSDGEGALAQVASGDFKTAP</sequence>
<evidence type="ECO:0000256" key="3">
    <source>
        <dbReference type="ARBA" id="ARBA00022448"/>
    </source>
</evidence>
<protein>
    <recommendedName>
        <fullName evidence="11">Urea active transporter</fullName>
    </recommendedName>
</protein>
<feature type="transmembrane region" description="Helical" evidence="8">
    <location>
        <begin position="92"/>
        <end position="112"/>
    </location>
</feature>
<evidence type="ECO:0000256" key="7">
    <source>
        <dbReference type="RuleBase" id="RU362091"/>
    </source>
</evidence>
<accession>A0A507FQF9</accession>
<evidence type="ECO:0000313" key="10">
    <source>
        <dbReference type="Proteomes" id="UP000320333"/>
    </source>
</evidence>
<keyword evidence="4 8" id="KW-0812">Transmembrane</keyword>
<comment type="similarity">
    <text evidence="2 7">Belongs to the sodium:solute symporter (SSF) (TC 2.A.21) family.</text>
</comment>
<evidence type="ECO:0000256" key="1">
    <source>
        <dbReference type="ARBA" id="ARBA00004141"/>
    </source>
</evidence>
<dbReference type="AlphaFoldDB" id="A0A507FQF9"/>
<proteinExistence type="inferred from homology"/>
<feature type="transmembrane region" description="Helical" evidence="8">
    <location>
        <begin position="242"/>
        <end position="259"/>
    </location>
</feature>
<dbReference type="Gene3D" id="1.20.1730.10">
    <property type="entry name" value="Sodium/glucose cotransporter"/>
    <property type="match status" value="1"/>
</dbReference>
<feature type="transmembrane region" description="Helical" evidence="8">
    <location>
        <begin position="476"/>
        <end position="497"/>
    </location>
</feature>
<feature type="transmembrane region" description="Helical" evidence="8">
    <location>
        <begin position="327"/>
        <end position="344"/>
    </location>
</feature>
<dbReference type="Pfam" id="PF00474">
    <property type="entry name" value="SSF"/>
    <property type="match status" value="1"/>
</dbReference>
<feature type="transmembrane region" description="Helical" evidence="8">
    <location>
        <begin position="374"/>
        <end position="395"/>
    </location>
</feature>
<comment type="caution">
    <text evidence="9">The sequence shown here is derived from an EMBL/GenBank/DDBJ whole genome shotgun (WGS) entry which is preliminary data.</text>
</comment>
<feature type="transmembrane region" description="Helical" evidence="8">
    <location>
        <begin position="61"/>
        <end position="80"/>
    </location>
</feature>
<evidence type="ECO:0008006" key="11">
    <source>
        <dbReference type="Google" id="ProtNLM"/>
    </source>
</evidence>
<gene>
    <name evidence="9" type="ORF">CcCBS67573_g00016</name>
</gene>
<organism evidence="9 10">
    <name type="scientific">Chytriomyces confervae</name>
    <dbReference type="NCBI Taxonomy" id="246404"/>
    <lineage>
        <taxon>Eukaryota</taxon>
        <taxon>Fungi</taxon>
        <taxon>Fungi incertae sedis</taxon>
        <taxon>Chytridiomycota</taxon>
        <taxon>Chytridiomycota incertae sedis</taxon>
        <taxon>Chytridiomycetes</taxon>
        <taxon>Chytridiales</taxon>
        <taxon>Chytriomycetaceae</taxon>
        <taxon>Chytriomyces</taxon>
    </lineage>
</organism>
<keyword evidence="6 8" id="KW-0472">Membrane</keyword>
<dbReference type="InterPro" id="IPR038377">
    <property type="entry name" value="Na/Glc_symporter_sf"/>
</dbReference>
<name>A0A507FQF9_9FUNG</name>
<feature type="transmembrane region" description="Helical" evidence="8">
    <location>
        <begin position="203"/>
        <end position="222"/>
    </location>
</feature>
<feature type="transmembrane region" description="Helical" evidence="8">
    <location>
        <begin position="142"/>
        <end position="170"/>
    </location>
</feature>
<keyword evidence="10" id="KW-1185">Reference proteome</keyword>
<dbReference type="GO" id="GO:0015606">
    <property type="term" value="F:spermidine transmembrane transporter activity"/>
    <property type="evidence" value="ECO:0007669"/>
    <property type="project" value="TreeGrafter"/>
</dbReference>
<dbReference type="PANTHER" id="PTHR48086:SF10">
    <property type="entry name" value="AGR155CP"/>
    <property type="match status" value="1"/>
</dbReference>
<dbReference type="InterPro" id="IPR001734">
    <property type="entry name" value="Na/solute_symporter"/>
</dbReference>
<keyword evidence="3" id="KW-0813">Transport</keyword>
<dbReference type="PROSITE" id="PS50283">
    <property type="entry name" value="NA_SOLUT_SYMP_3"/>
    <property type="match status" value="1"/>
</dbReference>
<feature type="transmembrane region" description="Helical" evidence="8">
    <location>
        <begin position="176"/>
        <end position="196"/>
    </location>
</feature>
<evidence type="ECO:0000256" key="2">
    <source>
        <dbReference type="ARBA" id="ARBA00006434"/>
    </source>
</evidence>